<gene>
    <name evidence="1" type="ORF">DPMN_088833</name>
</gene>
<dbReference type="EMBL" id="JAIWYP010000003">
    <property type="protein sequence ID" value="KAH3846531.1"/>
    <property type="molecule type" value="Genomic_DNA"/>
</dbReference>
<comment type="caution">
    <text evidence="1">The sequence shown here is derived from an EMBL/GenBank/DDBJ whole genome shotgun (WGS) entry which is preliminary data.</text>
</comment>
<proteinExistence type="predicted"/>
<reference evidence="1" key="1">
    <citation type="journal article" date="2019" name="bioRxiv">
        <title>The Genome of the Zebra Mussel, Dreissena polymorpha: A Resource for Invasive Species Research.</title>
        <authorList>
            <person name="McCartney M.A."/>
            <person name="Auch B."/>
            <person name="Kono T."/>
            <person name="Mallez S."/>
            <person name="Zhang Y."/>
            <person name="Obille A."/>
            <person name="Becker A."/>
            <person name="Abrahante J.E."/>
            <person name="Garbe J."/>
            <person name="Badalamenti J.P."/>
            <person name="Herman A."/>
            <person name="Mangelson H."/>
            <person name="Liachko I."/>
            <person name="Sullivan S."/>
            <person name="Sone E.D."/>
            <person name="Koren S."/>
            <person name="Silverstein K.A.T."/>
            <person name="Beckman K.B."/>
            <person name="Gohl D.M."/>
        </authorList>
    </citation>
    <scope>NUCLEOTIDE SEQUENCE</scope>
    <source>
        <strain evidence="1">Duluth1</strain>
        <tissue evidence="1">Whole animal</tissue>
    </source>
</reference>
<name>A0A9D4KV94_DREPO</name>
<dbReference type="Proteomes" id="UP000828390">
    <property type="component" value="Unassembled WGS sequence"/>
</dbReference>
<accession>A0A9D4KV94</accession>
<sequence>MVDAIQHKALRIALRALNCTPGALLEEEAGVLPLYLHRKQQSLNFWARAKSRHGSNPVNKLVGTGTFIKGKIIKRKHVALPVGASIRTLVEDAGLDKVHVADLRPSKAPPWTLGPIDVDLSLSNNITKTDLPQLIKSEALSLL</sequence>
<protein>
    <submittedName>
        <fullName evidence="1">Uncharacterized protein</fullName>
    </submittedName>
</protein>
<evidence type="ECO:0000313" key="1">
    <source>
        <dbReference type="EMBL" id="KAH3846531.1"/>
    </source>
</evidence>
<dbReference type="AlphaFoldDB" id="A0A9D4KV94"/>
<reference evidence="1" key="2">
    <citation type="submission" date="2020-11" db="EMBL/GenBank/DDBJ databases">
        <authorList>
            <person name="McCartney M.A."/>
            <person name="Auch B."/>
            <person name="Kono T."/>
            <person name="Mallez S."/>
            <person name="Becker A."/>
            <person name="Gohl D.M."/>
            <person name="Silverstein K.A.T."/>
            <person name="Koren S."/>
            <person name="Bechman K.B."/>
            <person name="Herman A."/>
            <person name="Abrahante J.E."/>
            <person name="Garbe J."/>
        </authorList>
    </citation>
    <scope>NUCLEOTIDE SEQUENCE</scope>
    <source>
        <strain evidence="1">Duluth1</strain>
        <tissue evidence="1">Whole animal</tissue>
    </source>
</reference>
<organism evidence="1 2">
    <name type="scientific">Dreissena polymorpha</name>
    <name type="common">Zebra mussel</name>
    <name type="synonym">Mytilus polymorpha</name>
    <dbReference type="NCBI Taxonomy" id="45954"/>
    <lineage>
        <taxon>Eukaryota</taxon>
        <taxon>Metazoa</taxon>
        <taxon>Spiralia</taxon>
        <taxon>Lophotrochozoa</taxon>
        <taxon>Mollusca</taxon>
        <taxon>Bivalvia</taxon>
        <taxon>Autobranchia</taxon>
        <taxon>Heteroconchia</taxon>
        <taxon>Euheterodonta</taxon>
        <taxon>Imparidentia</taxon>
        <taxon>Neoheterodontei</taxon>
        <taxon>Myida</taxon>
        <taxon>Dreissenoidea</taxon>
        <taxon>Dreissenidae</taxon>
        <taxon>Dreissena</taxon>
    </lineage>
</organism>
<keyword evidence="2" id="KW-1185">Reference proteome</keyword>
<evidence type="ECO:0000313" key="2">
    <source>
        <dbReference type="Proteomes" id="UP000828390"/>
    </source>
</evidence>